<keyword evidence="4" id="KW-0479">Metal-binding</keyword>
<gene>
    <name evidence="4" type="ORF">SAMN05660324_0158</name>
</gene>
<evidence type="ECO:0000313" key="4">
    <source>
        <dbReference type="EMBL" id="SDF45273.1"/>
    </source>
</evidence>
<keyword evidence="5" id="KW-1185">Reference proteome</keyword>
<evidence type="ECO:0000256" key="2">
    <source>
        <dbReference type="ARBA" id="ARBA00023163"/>
    </source>
</evidence>
<evidence type="ECO:0000259" key="3">
    <source>
        <dbReference type="Pfam" id="PF13490"/>
    </source>
</evidence>
<accession>A0A1G7L750</accession>
<dbReference type="AlphaFoldDB" id="A0A1G7L750"/>
<dbReference type="Pfam" id="PF13490">
    <property type="entry name" value="zf-HC2"/>
    <property type="match status" value="1"/>
</dbReference>
<dbReference type="OrthoDB" id="5186644at2"/>
<keyword evidence="4" id="KW-0862">Zinc</keyword>
<dbReference type="Proteomes" id="UP000198863">
    <property type="component" value="Unassembled WGS sequence"/>
</dbReference>
<keyword evidence="4" id="KW-0863">Zinc-finger</keyword>
<dbReference type="GO" id="GO:0008270">
    <property type="term" value="F:zinc ion binding"/>
    <property type="evidence" value="ECO:0007669"/>
    <property type="project" value="UniProtKB-KW"/>
</dbReference>
<evidence type="ECO:0000313" key="5">
    <source>
        <dbReference type="Proteomes" id="UP000198863"/>
    </source>
</evidence>
<keyword evidence="2" id="KW-0804">Transcription</keyword>
<protein>
    <submittedName>
        <fullName evidence="4">Putative zinc-finger</fullName>
    </submittedName>
</protein>
<feature type="domain" description="Putative zinc-finger" evidence="3">
    <location>
        <begin position="9"/>
        <end position="40"/>
    </location>
</feature>
<dbReference type="InterPro" id="IPR041916">
    <property type="entry name" value="Anti_sigma_zinc_sf"/>
</dbReference>
<dbReference type="EMBL" id="FNCF01000001">
    <property type="protein sequence ID" value="SDF45273.1"/>
    <property type="molecule type" value="Genomic_DNA"/>
</dbReference>
<dbReference type="Gene3D" id="1.10.10.1320">
    <property type="entry name" value="Anti-sigma factor, zinc-finger domain"/>
    <property type="match status" value="1"/>
</dbReference>
<sequence>MNIPVSHLAQEAIAALVDGELSGTAAGRAARHLSGCVQCRLAVEAQREAKEALHTSRDVAVPGDLLSRLQAIPFTADVSATGGFGGSGTLLATPDSVVGGRFSARLTPQEAPERPGQARWLRRGVAAGLAGIGIGVVALAVNLPTGGTAGQVARTDPGPAVSTVGERTEIVPPVVRTVSVGTDLDGGTP</sequence>
<dbReference type="RefSeq" id="WP_091056710.1">
    <property type="nucleotide sequence ID" value="NZ_FNCF01000001.1"/>
</dbReference>
<evidence type="ECO:0000256" key="1">
    <source>
        <dbReference type="ARBA" id="ARBA00023015"/>
    </source>
</evidence>
<name>A0A1G7L750_9ACTN</name>
<keyword evidence="1" id="KW-0805">Transcription regulation</keyword>
<organism evidence="4 5">
    <name type="scientific">Klenkia brasiliensis</name>
    <dbReference type="NCBI Taxonomy" id="333142"/>
    <lineage>
        <taxon>Bacteria</taxon>
        <taxon>Bacillati</taxon>
        <taxon>Actinomycetota</taxon>
        <taxon>Actinomycetes</taxon>
        <taxon>Geodermatophilales</taxon>
        <taxon>Geodermatophilaceae</taxon>
        <taxon>Klenkia</taxon>
    </lineage>
</organism>
<proteinExistence type="predicted"/>
<dbReference type="InterPro" id="IPR027383">
    <property type="entry name" value="Znf_put"/>
</dbReference>
<reference evidence="5" key="1">
    <citation type="submission" date="2016-10" db="EMBL/GenBank/DDBJ databases">
        <authorList>
            <person name="Varghese N."/>
            <person name="Submissions S."/>
        </authorList>
    </citation>
    <scope>NUCLEOTIDE SEQUENCE [LARGE SCALE GENOMIC DNA]</scope>
    <source>
        <strain evidence="5">DSM 44526</strain>
    </source>
</reference>